<keyword evidence="1" id="KW-1133">Transmembrane helix</keyword>
<evidence type="ECO:0000313" key="4">
    <source>
        <dbReference type="WBParaSite" id="ASIM_0000937201-mRNA-1"/>
    </source>
</evidence>
<keyword evidence="1" id="KW-0812">Transmembrane</keyword>
<name>A0A0M3JNY0_ANISI</name>
<proteinExistence type="predicted"/>
<evidence type="ECO:0000313" key="2">
    <source>
        <dbReference type="EMBL" id="VDK36843.1"/>
    </source>
</evidence>
<keyword evidence="3" id="KW-1185">Reference proteome</keyword>
<dbReference type="Proteomes" id="UP000267096">
    <property type="component" value="Unassembled WGS sequence"/>
</dbReference>
<evidence type="ECO:0000313" key="3">
    <source>
        <dbReference type="Proteomes" id="UP000267096"/>
    </source>
</evidence>
<dbReference type="EMBL" id="UYRR01026755">
    <property type="protein sequence ID" value="VDK36843.1"/>
    <property type="molecule type" value="Genomic_DNA"/>
</dbReference>
<keyword evidence="1" id="KW-0472">Membrane</keyword>
<dbReference type="WBParaSite" id="ASIM_0000937201-mRNA-1">
    <property type="protein sequence ID" value="ASIM_0000937201-mRNA-1"/>
    <property type="gene ID" value="ASIM_0000937201"/>
</dbReference>
<feature type="transmembrane region" description="Helical" evidence="1">
    <location>
        <begin position="39"/>
        <end position="56"/>
    </location>
</feature>
<protein>
    <submittedName>
        <fullName evidence="4">Translocon-associated protein subunit alpha</fullName>
    </submittedName>
</protein>
<reference evidence="4" key="1">
    <citation type="submission" date="2017-02" db="UniProtKB">
        <authorList>
            <consortium name="WormBaseParasite"/>
        </authorList>
    </citation>
    <scope>IDENTIFICATION</scope>
</reference>
<evidence type="ECO:0000256" key="1">
    <source>
        <dbReference type="SAM" id="Phobius"/>
    </source>
</evidence>
<dbReference type="AlphaFoldDB" id="A0A0M3JNY0"/>
<organism evidence="4">
    <name type="scientific">Anisakis simplex</name>
    <name type="common">Herring worm</name>
    <dbReference type="NCBI Taxonomy" id="6269"/>
    <lineage>
        <taxon>Eukaryota</taxon>
        <taxon>Metazoa</taxon>
        <taxon>Ecdysozoa</taxon>
        <taxon>Nematoda</taxon>
        <taxon>Chromadorea</taxon>
        <taxon>Rhabditida</taxon>
        <taxon>Spirurina</taxon>
        <taxon>Ascaridomorpha</taxon>
        <taxon>Ascaridoidea</taxon>
        <taxon>Anisakidae</taxon>
        <taxon>Anisakis</taxon>
        <taxon>Anisakis simplex complex</taxon>
    </lineage>
</organism>
<accession>A0A0M3JNY0</accession>
<sequence length="57" mass="6408">MDEEKYLYVPVGLLFVTLGENHEQVSFAYPFAYDSKPSVASTGLSYIIFVVISIFIV</sequence>
<reference evidence="2 3" key="2">
    <citation type="submission" date="2018-11" db="EMBL/GenBank/DDBJ databases">
        <authorList>
            <consortium name="Pathogen Informatics"/>
        </authorList>
    </citation>
    <scope>NUCLEOTIDE SEQUENCE [LARGE SCALE GENOMIC DNA]</scope>
</reference>
<gene>
    <name evidence="2" type="ORF">ASIM_LOCUS9109</name>
</gene>